<comment type="caution">
    <text evidence="1">Lacks conserved residue(s) required for the propagation of feature annotation.</text>
</comment>
<reference evidence="4" key="1">
    <citation type="submission" date="2016-11" db="UniProtKB">
        <authorList>
            <consortium name="WormBaseParasite"/>
        </authorList>
    </citation>
    <scope>IDENTIFICATION</scope>
</reference>
<organism evidence="3 4">
    <name type="scientific">Heterorhabditis bacteriophora</name>
    <name type="common">Entomopathogenic nematode worm</name>
    <dbReference type="NCBI Taxonomy" id="37862"/>
    <lineage>
        <taxon>Eukaryota</taxon>
        <taxon>Metazoa</taxon>
        <taxon>Ecdysozoa</taxon>
        <taxon>Nematoda</taxon>
        <taxon>Chromadorea</taxon>
        <taxon>Rhabditida</taxon>
        <taxon>Rhabditina</taxon>
        <taxon>Rhabditomorpha</taxon>
        <taxon>Strongyloidea</taxon>
        <taxon>Heterorhabditidae</taxon>
        <taxon>Heterorhabditis</taxon>
    </lineage>
</organism>
<keyword evidence="3" id="KW-1185">Reference proteome</keyword>
<dbReference type="InterPro" id="IPR036392">
    <property type="entry name" value="PLAT/LH2_dom_sf"/>
</dbReference>
<name>A0A1I7X1K7_HETBA</name>
<dbReference type="PANTHER" id="PTHR45901">
    <property type="entry name" value="PROTEIN CBG12474"/>
    <property type="match status" value="1"/>
</dbReference>
<dbReference type="WBParaSite" id="Hba_11447">
    <property type="protein sequence ID" value="Hba_11447"/>
    <property type="gene ID" value="Hba_11447"/>
</dbReference>
<protein>
    <submittedName>
        <fullName evidence="4">PLAT domain-containing protein</fullName>
    </submittedName>
</protein>
<dbReference type="Gene3D" id="2.60.60.20">
    <property type="entry name" value="PLAT/LH2 domain"/>
    <property type="match status" value="2"/>
</dbReference>
<dbReference type="Proteomes" id="UP000095283">
    <property type="component" value="Unplaced"/>
</dbReference>
<evidence type="ECO:0000259" key="2">
    <source>
        <dbReference type="PROSITE" id="PS50095"/>
    </source>
</evidence>
<dbReference type="AlphaFoldDB" id="A0A1I7X1K7"/>
<dbReference type="InterPro" id="IPR001024">
    <property type="entry name" value="PLAT/LH2_dom"/>
</dbReference>
<sequence length="313" mass="35060">MTYTISIATGNRWGAETEADLFIQLIGDEQTSKKFTLKQDLVCLDGLVTGRRASISSATDGLVSRAGIFIDYILITENTMEGRQFVCYCSKWFDSGQVKILLFRLDYSITLTFHIFIVGRWEFILHNGMEDGIGGTTSNLIVIGYGTAGSSMMRVENDKTMQKVPDTTLIQVDFGEIGELLKVRFEIDGAGDKPDYYLEWIELRDLDTEERLAISLSYAGILVQSYEGKVIGGNTKLLSDNILHAQLIGDYSDSGIFPLIYNENKKVMAVSATVRESTHSPYRYVLKEGKFKELTEDRPYFKVLSFTGSSLSI</sequence>
<evidence type="ECO:0000313" key="4">
    <source>
        <dbReference type="WBParaSite" id="Hba_11447"/>
    </source>
</evidence>
<dbReference type="InterPro" id="IPR052970">
    <property type="entry name" value="Inner_ear_hair_cell_LOXHD"/>
</dbReference>
<accession>A0A1I7X1K7</accession>
<dbReference type="PROSITE" id="PS50095">
    <property type="entry name" value="PLAT"/>
    <property type="match status" value="2"/>
</dbReference>
<feature type="domain" description="PLAT" evidence="2">
    <location>
        <begin position="119"/>
        <end position="236"/>
    </location>
</feature>
<evidence type="ECO:0000313" key="3">
    <source>
        <dbReference type="Proteomes" id="UP000095283"/>
    </source>
</evidence>
<feature type="domain" description="PLAT" evidence="2">
    <location>
        <begin position="1"/>
        <end position="107"/>
    </location>
</feature>
<dbReference type="PANTHER" id="PTHR45901:SF7">
    <property type="entry name" value="OXYGEN-REGULATED PROTEIN 1"/>
    <property type="match status" value="1"/>
</dbReference>
<dbReference type="SUPFAM" id="SSF49723">
    <property type="entry name" value="Lipase/lipooxygenase domain (PLAT/LH2 domain)"/>
    <property type="match status" value="2"/>
</dbReference>
<evidence type="ECO:0000256" key="1">
    <source>
        <dbReference type="PROSITE-ProRule" id="PRU00152"/>
    </source>
</evidence>
<proteinExistence type="predicted"/>